<proteinExistence type="predicted"/>
<sequence>MELKNKTIILGVSGCIAVHKSLDVASQLVKQGASVHVVMTSNATRMVQPIQFQVISRNPVLLNLYDSKDDWQPPHISLADLADLLVVAPATANIVGKIANGIADDALSTVAISVHCPILLAPAMNSYMYQNAFVEKNLQKLRKNGINLIEPASG</sequence>
<dbReference type="InterPro" id="IPR036551">
    <property type="entry name" value="Flavin_trans-like"/>
</dbReference>
<name>A0A382ZU36_9ZZZZ</name>
<dbReference type="GO" id="GO:0071513">
    <property type="term" value="C:phosphopantothenoylcysteine decarboxylase complex"/>
    <property type="evidence" value="ECO:0007669"/>
    <property type="project" value="TreeGrafter"/>
</dbReference>
<feature type="non-terminal residue" evidence="2">
    <location>
        <position position="154"/>
    </location>
</feature>
<dbReference type="AlphaFoldDB" id="A0A382ZU36"/>
<dbReference type="Gene3D" id="3.40.50.1950">
    <property type="entry name" value="Flavin prenyltransferase-like"/>
    <property type="match status" value="1"/>
</dbReference>
<gene>
    <name evidence="2" type="ORF">METZ01_LOCUS451891</name>
</gene>
<dbReference type="InterPro" id="IPR003382">
    <property type="entry name" value="Flavoprotein"/>
</dbReference>
<dbReference type="PANTHER" id="PTHR14359:SF6">
    <property type="entry name" value="PHOSPHOPANTOTHENOYLCYSTEINE DECARBOXYLASE"/>
    <property type="match status" value="1"/>
</dbReference>
<reference evidence="2" key="1">
    <citation type="submission" date="2018-05" db="EMBL/GenBank/DDBJ databases">
        <authorList>
            <person name="Lanie J.A."/>
            <person name="Ng W.-L."/>
            <person name="Kazmierczak K.M."/>
            <person name="Andrzejewski T.M."/>
            <person name="Davidsen T.M."/>
            <person name="Wayne K.J."/>
            <person name="Tettelin H."/>
            <person name="Glass J.I."/>
            <person name="Rusch D."/>
            <person name="Podicherti R."/>
            <person name="Tsui H.-C.T."/>
            <person name="Winkler M.E."/>
        </authorList>
    </citation>
    <scope>NUCLEOTIDE SEQUENCE</scope>
</reference>
<dbReference type="PANTHER" id="PTHR14359">
    <property type="entry name" value="HOMO-OLIGOMERIC FLAVIN CONTAINING CYS DECARBOXYLASE FAMILY"/>
    <property type="match status" value="1"/>
</dbReference>
<accession>A0A382ZU36</accession>
<dbReference type="EMBL" id="UINC01186694">
    <property type="protein sequence ID" value="SVD99037.1"/>
    <property type="molecule type" value="Genomic_DNA"/>
</dbReference>
<evidence type="ECO:0000313" key="2">
    <source>
        <dbReference type="EMBL" id="SVD99037.1"/>
    </source>
</evidence>
<dbReference type="GO" id="GO:0010181">
    <property type="term" value="F:FMN binding"/>
    <property type="evidence" value="ECO:0007669"/>
    <property type="project" value="TreeGrafter"/>
</dbReference>
<dbReference type="Pfam" id="PF02441">
    <property type="entry name" value="Flavoprotein"/>
    <property type="match status" value="1"/>
</dbReference>
<organism evidence="2">
    <name type="scientific">marine metagenome</name>
    <dbReference type="NCBI Taxonomy" id="408172"/>
    <lineage>
        <taxon>unclassified sequences</taxon>
        <taxon>metagenomes</taxon>
        <taxon>ecological metagenomes</taxon>
    </lineage>
</organism>
<dbReference type="GO" id="GO:0004633">
    <property type="term" value="F:phosphopantothenoylcysteine decarboxylase activity"/>
    <property type="evidence" value="ECO:0007669"/>
    <property type="project" value="TreeGrafter"/>
</dbReference>
<dbReference type="SUPFAM" id="SSF52507">
    <property type="entry name" value="Homo-oligomeric flavin-containing Cys decarboxylases, HFCD"/>
    <property type="match status" value="1"/>
</dbReference>
<evidence type="ECO:0000259" key="1">
    <source>
        <dbReference type="Pfam" id="PF02441"/>
    </source>
</evidence>
<protein>
    <recommendedName>
        <fullName evidence="1">Flavoprotein domain-containing protein</fullName>
    </recommendedName>
</protein>
<dbReference type="GO" id="GO:0015937">
    <property type="term" value="P:coenzyme A biosynthetic process"/>
    <property type="evidence" value="ECO:0007669"/>
    <property type="project" value="TreeGrafter"/>
</dbReference>
<feature type="domain" description="Flavoprotein" evidence="1">
    <location>
        <begin position="6"/>
        <end position="141"/>
    </location>
</feature>